<feature type="transmembrane region" description="Helical" evidence="1">
    <location>
        <begin position="491"/>
        <end position="511"/>
    </location>
</feature>
<feature type="transmembrane region" description="Helical" evidence="1">
    <location>
        <begin position="5"/>
        <end position="23"/>
    </location>
</feature>
<keyword evidence="1" id="KW-1133">Transmembrane helix</keyword>
<dbReference type="KEGG" id="psyo:PB01_14540"/>
<reference evidence="2 3" key="1">
    <citation type="submission" date="2018-07" db="EMBL/GenBank/DDBJ databases">
        <title>Complete genome sequence of Psychrobacillus sp. PB01, isolated from iceberg, and comparative genome analysis of Psychrobacillus strains.</title>
        <authorList>
            <person name="Lee P.C."/>
        </authorList>
    </citation>
    <scope>NUCLEOTIDE SEQUENCE [LARGE SCALE GENOMIC DNA]</scope>
    <source>
        <strain evidence="2 3">PB01</strain>
    </source>
</reference>
<keyword evidence="3" id="KW-1185">Reference proteome</keyword>
<dbReference type="OrthoDB" id="2444734at2"/>
<keyword evidence="1" id="KW-0812">Transmembrane</keyword>
<organism evidence="2 3">
    <name type="scientific">Psychrobacillus glaciei</name>
    <dbReference type="NCBI Taxonomy" id="2283160"/>
    <lineage>
        <taxon>Bacteria</taxon>
        <taxon>Bacillati</taxon>
        <taxon>Bacillota</taxon>
        <taxon>Bacilli</taxon>
        <taxon>Bacillales</taxon>
        <taxon>Bacillaceae</taxon>
        <taxon>Psychrobacillus</taxon>
    </lineage>
</organism>
<evidence type="ECO:0000256" key="1">
    <source>
        <dbReference type="SAM" id="Phobius"/>
    </source>
</evidence>
<accession>A0A5J6SPS3</accession>
<feature type="transmembrane region" description="Helical" evidence="1">
    <location>
        <begin position="460"/>
        <end position="479"/>
    </location>
</feature>
<feature type="transmembrane region" description="Helical" evidence="1">
    <location>
        <begin position="387"/>
        <end position="411"/>
    </location>
</feature>
<dbReference type="Proteomes" id="UP000325517">
    <property type="component" value="Chromosome"/>
</dbReference>
<feature type="transmembrane region" description="Helical" evidence="1">
    <location>
        <begin position="423"/>
        <end position="440"/>
    </location>
</feature>
<evidence type="ECO:0000313" key="3">
    <source>
        <dbReference type="Proteomes" id="UP000325517"/>
    </source>
</evidence>
<name>A0A5J6SPS3_9BACI</name>
<dbReference type="EMBL" id="CP031223">
    <property type="protein sequence ID" value="QFF99941.1"/>
    <property type="molecule type" value="Genomic_DNA"/>
</dbReference>
<gene>
    <name evidence="2" type="ORF">PB01_14540</name>
</gene>
<keyword evidence="1" id="KW-0472">Membrane</keyword>
<protein>
    <submittedName>
        <fullName evidence="2">Uncharacterized protein</fullName>
    </submittedName>
</protein>
<evidence type="ECO:0000313" key="2">
    <source>
        <dbReference type="EMBL" id="QFF99941.1"/>
    </source>
</evidence>
<proteinExistence type="predicted"/>
<dbReference type="AlphaFoldDB" id="A0A5J6SPS3"/>
<sequence length="512" mass="58506">MKNKLFLLSGIILCGIIGVLYWFTLQNQIQLPSDHWSRSYQTNADDGNYSKLQSVAEGNGYTISLLDFKKLVVLSCDDEMECKKNRTIDLLNAYKNSWSNETDSYFIRENALIHVNVSSGETLIAPNVVNFSMTENTLVYWTEDNRVVVLDNPFSSVKQQFTLNDPVSDVKVLEDQIFVVTENKKEERFTIYHLSNEPTMLFQFSISSREILSSMQIAQLKDNNFLLFLDKKILAGGSSTKNIETAVFGLTTGQSPDFNSLTFVESQTGINLKDVQSPVLFQGKQGPMVTFTSTYNDTFGEMVTKVFVGNFSGNLIQASSATKSGDRYDRSILLNDQTVAYLKMKGKERFLEYSSSDEVKKKESNTILAGDYKAAAYTLIGKIFNGFILILFSFTWIIITFLITYGLVFLLQKIRFTYAHRTAFIIHIIALYSVQTIFLFRFTSFERWVRNIPFVTENWYFALLLLVCIILSTIPLYILRYKVSEDNFNLCVVYTTFMNLGVLFFLVGPFIF</sequence>
<dbReference type="RefSeq" id="WP_151700838.1">
    <property type="nucleotide sequence ID" value="NZ_CP031223.1"/>
</dbReference>